<dbReference type="AlphaFoldDB" id="A0AAE0ZIF0"/>
<evidence type="ECO:0000313" key="1">
    <source>
        <dbReference type="EMBL" id="KAK3769893.1"/>
    </source>
</evidence>
<sequence>MRTQKKTGKWTKTVVPMEVMVVVAAVYAAGCRGERGSSAPSLYNVTSFDQGTNQSGFCPGIVRLAPNLGKKLRGVNTQIMWPTQTLLEEMLWDARSILHLS</sequence>
<proteinExistence type="predicted"/>
<protein>
    <submittedName>
        <fullName evidence="1">Uncharacterized protein</fullName>
    </submittedName>
</protein>
<organism evidence="1 2">
    <name type="scientific">Elysia crispata</name>
    <name type="common">lettuce slug</name>
    <dbReference type="NCBI Taxonomy" id="231223"/>
    <lineage>
        <taxon>Eukaryota</taxon>
        <taxon>Metazoa</taxon>
        <taxon>Spiralia</taxon>
        <taxon>Lophotrochozoa</taxon>
        <taxon>Mollusca</taxon>
        <taxon>Gastropoda</taxon>
        <taxon>Heterobranchia</taxon>
        <taxon>Euthyneura</taxon>
        <taxon>Panpulmonata</taxon>
        <taxon>Sacoglossa</taxon>
        <taxon>Placobranchoidea</taxon>
        <taxon>Plakobranchidae</taxon>
        <taxon>Elysia</taxon>
    </lineage>
</organism>
<evidence type="ECO:0000313" key="2">
    <source>
        <dbReference type="Proteomes" id="UP001283361"/>
    </source>
</evidence>
<dbReference type="Proteomes" id="UP001283361">
    <property type="component" value="Unassembled WGS sequence"/>
</dbReference>
<keyword evidence="2" id="KW-1185">Reference proteome</keyword>
<dbReference type="EMBL" id="JAWDGP010003877">
    <property type="protein sequence ID" value="KAK3769893.1"/>
    <property type="molecule type" value="Genomic_DNA"/>
</dbReference>
<gene>
    <name evidence="1" type="ORF">RRG08_036938</name>
</gene>
<comment type="caution">
    <text evidence="1">The sequence shown here is derived from an EMBL/GenBank/DDBJ whole genome shotgun (WGS) entry which is preliminary data.</text>
</comment>
<accession>A0AAE0ZIF0</accession>
<reference evidence="1" key="1">
    <citation type="journal article" date="2023" name="G3 (Bethesda)">
        <title>A reference genome for the long-term kleptoplast-retaining sea slug Elysia crispata morphotype clarki.</title>
        <authorList>
            <person name="Eastman K.E."/>
            <person name="Pendleton A.L."/>
            <person name="Shaikh M.A."/>
            <person name="Suttiyut T."/>
            <person name="Ogas R."/>
            <person name="Tomko P."/>
            <person name="Gavelis G."/>
            <person name="Widhalm J.R."/>
            <person name="Wisecaver J.H."/>
        </authorList>
    </citation>
    <scope>NUCLEOTIDE SEQUENCE</scope>
    <source>
        <strain evidence="1">ECLA1</strain>
    </source>
</reference>
<name>A0AAE0ZIF0_9GAST</name>